<organism evidence="4">
    <name type="scientific">Phaeodactylum tricornutum</name>
    <name type="common">Diatom</name>
    <dbReference type="NCBI Taxonomy" id="2850"/>
    <lineage>
        <taxon>Eukaryota</taxon>
        <taxon>Sar</taxon>
        <taxon>Stramenopiles</taxon>
        <taxon>Ochrophyta</taxon>
        <taxon>Bacillariophyta</taxon>
        <taxon>Bacillariophyceae</taxon>
        <taxon>Bacillariophycidae</taxon>
        <taxon>Naviculales</taxon>
        <taxon>Phaeodactylaceae</taxon>
        <taxon>Phaeodactylum</taxon>
    </lineage>
</organism>
<dbReference type="Proteomes" id="UP000836788">
    <property type="component" value="Chromosome 8"/>
</dbReference>
<dbReference type="EC" id="3.1.3.16" evidence="1"/>
<dbReference type="Gene3D" id="3.60.40.10">
    <property type="entry name" value="PPM-type phosphatase domain"/>
    <property type="match status" value="1"/>
</dbReference>
<dbReference type="AlphaFoldDB" id="A0A8J9XA82"/>
<gene>
    <name evidence="4" type="ORF">PTTT1_LOCUS52620</name>
</gene>
<evidence type="ECO:0000256" key="1">
    <source>
        <dbReference type="RuleBase" id="RU366020"/>
    </source>
</evidence>
<dbReference type="InterPro" id="IPR036457">
    <property type="entry name" value="PPM-type-like_dom_sf"/>
</dbReference>
<keyword evidence="1" id="KW-0479">Metal-binding</keyword>
<dbReference type="InterPro" id="IPR001932">
    <property type="entry name" value="PPM-type_phosphatase-like_dom"/>
</dbReference>
<feature type="non-terminal residue" evidence="4">
    <location>
        <position position="1"/>
    </location>
</feature>
<comment type="catalytic activity">
    <reaction evidence="1">
        <text>O-phospho-L-seryl-[protein] + H2O = L-seryl-[protein] + phosphate</text>
        <dbReference type="Rhea" id="RHEA:20629"/>
        <dbReference type="Rhea" id="RHEA-COMP:9863"/>
        <dbReference type="Rhea" id="RHEA-COMP:11604"/>
        <dbReference type="ChEBI" id="CHEBI:15377"/>
        <dbReference type="ChEBI" id="CHEBI:29999"/>
        <dbReference type="ChEBI" id="CHEBI:43474"/>
        <dbReference type="ChEBI" id="CHEBI:83421"/>
        <dbReference type="EC" id="3.1.3.16"/>
    </reaction>
</comment>
<dbReference type="PANTHER" id="PTHR12320">
    <property type="entry name" value="PROTEIN PHOSPHATASE 2C"/>
    <property type="match status" value="1"/>
</dbReference>
<dbReference type="SUPFAM" id="SSF81606">
    <property type="entry name" value="PP2C-like"/>
    <property type="match status" value="1"/>
</dbReference>
<dbReference type="PROSITE" id="PS51746">
    <property type="entry name" value="PPM_2"/>
    <property type="match status" value="1"/>
</dbReference>
<dbReference type="GO" id="GO:0046872">
    <property type="term" value="F:metal ion binding"/>
    <property type="evidence" value="ECO:0007669"/>
    <property type="project" value="UniProtKB-UniRule"/>
</dbReference>
<comment type="similarity">
    <text evidence="1">Belongs to the PP2C family.</text>
</comment>
<keyword evidence="1" id="KW-0904">Protein phosphatase</keyword>
<dbReference type="EMBL" id="OU594949">
    <property type="protein sequence ID" value="CAG9293793.1"/>
    <property type="molecule type" value="Genomic_DNA"/>
</dbReference>
<keyword evidence="1" id="KW-0464">Manganese</keyword>
<feature type="region of interest" description="Disordered" evidence="2">
    <location>
        <begin position="208"/>
        <end position="231"/>
    </location>
</feature>
<feature type="domain" description="PPM-type phosphatase" evidence="3">
    <location>
        <begin position="4"/>
        <end position="247"/>
    </location>
</feature>
<comment type="cofactor">
    <cofactor evidence="1">
        <name>Mn(2+)</name>
        <dbReference type="ChEBI" id="CHEBI:29035"/>
    </cofactor>
</comment>
<dbReference type="InterPro" id="IPR039123">
    <property type="entry name" value="PPTC7"/>
</dbReference>
<evidence type="ECO:0000259" key="3">
    <source>
        <dbReference type="PROSITE" id="PS51746"/>
    </source>
</evidence>
<keyword evidence="1" id="KW-0460">Magnesium</keyword>
<protein>
    <recommendedName>
        <fullName evidence="1">Protein phosphatase</fullName>
        <ecNumber evidence="1">3.1.3.16</ecNumber>
    </recommendedName>
</protein>
<dbReference type="PANTHER" id="PTHR12320:SF1">
    <property type="entry name" value="PROTEIN PHOSPHATASE PTC7 HOMOLOG"/>
    <property type="match status" value="1"/>
</dbReference>
<sequence>VKIDMGAYVLPHPAKQSWGGEDAVFTEGRAFGVFDGVSGATKVDGVPLYSKSMAQQVKKMISSVNSKGVLNIKEMIKIMSNAASICDDESTGATTAIVASITDDGFLRVLNVGDSACIVIRDGKVAGRSREISHYFDCPYQLSADSPDRPRDGTRMNLELVPGDVIVMGSDGVFDNLSEEAIMEVVTKAGPRPSVLAKKLSDRSRKVSLNRQAPTPYAKAAQRYGDPDYENGLGGKLDDVSCVVARYE</sequence>
<evidence type="ECO:0000313" key="4">
    <source>
        <dbReference type="EMBL" id="CAG9293793.1"/>
    </source>
</evidence>
<comment type="catalytic activity">
    <reaction evidence="1">
        <text>O-phospho-L-threonyl-[protein] + H2O = L-threonyl-[protein] + phosphate</text>
        <dbReference type="Rhea" id="RHEA:47004"/>
        <dbReference type="Rhea" id="RHEA-COMP:11060"/>
        <dbReference type="Rhea" id="RHEA-COMP:11605"/>
        <dbReference type="ChEBI" id="CHEBI:15377"/>
        <dbReference type="ChEBI" id="CHEBI:30013"/>
        <dbReference type="ChEBI" id="CHEBI:43474"/>
        <dbReference type="ChEBI" id="CHEBI:61977"/>
        <dbReference type="EC" id="3.1.3.16"/>
    </reaction>
</comment>
<dbReference type="GO" id="GO:0004722">
    <property type="term" value="F:protein serine/threonine phosphatase activity"/>
    <property type="evidence" value="ECO:0007669"/>
    <property type="project" value="UniProtKB-EC"/>
</dbReference>
<proteinExistence type="inferred from homology"/>
<comment type="cofactor">
    <cofactor evidence="1">
        <name>Mg(2+)</name>
        <dbReference type="ChEBI" id="CHEBI:18420"/>
    </cofactor>
</comment>
<evidence type="ECO:0000256" key="2">
    <source>
        <dbReference type="SAM" id="MobiDB-lite"/>
    </source>
</evidence>
<keyword evidence="1" id="KW-0378">Hydrolase</keyword>
<dbReference type="Pfam" id="PF00481">
    <property type="entry name" value="PP2C"/>
    <property type="match status" value="1"/>
</dbReference>
<accession>A0A8J9XA82</accession>
<name>A0A8J9XA82_PHATR</name>
<dbReference type="SMART" id="SM00332">
    <property type="entry name" value="PP2Cc"/>
    <property type="match status" value="1"/>
</dbReference>
<reference evidence="4" key="1">
    <citation type="submission" date="2022-02" db="EMBL/GenBank/DDBJ databases">
        <authorList>
            <person name="Giguere J D."/>
        </authorList>
    </citation>
    <scope>NUCLEOTIDE SEQUENCE</scope>
    <source>
        <strain evidence="4">CCAP 1055/1</strain>
    </source>
</reference>